<dbReference type="Pfam" id="PF01551">
    <property type="entry name" value="Peptidase_M23"/>
    <property type="match status" value="1"/>
</dbReference>
<keyword evidence="2" id="KW-0472">Membrane</keyword>
<dbReference type="InterPro" id="IPR050570">
    <property type="entry name" value="Cell_wall_metabolism_enzyme"/>
</dbReference>
<dbReference type="PANTHER" id="PTHR21666">
    <property type="entry name" value="PEPTIDASE-RELATED"/>
    <property type="match status" value="1"/>
</dbReference>
<feature type="compositionally biased region" description="Acidic residues" evidence="1">
    <location>
        <begin position="277"/>
        <end position="294"/>
    </location>
</feature>
<dbReference type="InterPro" id="IPR016047">
    <property type="entry name" value="M23ase_b-sheet_dom"/>
</dbReference>
<dbReference type="SUPFAM" id="SSF51261">
    <property type="entry name" value="Duplicated hybrid motif"/>
    <property type="match status" value="1"/>
</dbReference>
<evidence type="ECO:0000256" key="1">
    <source>
        <dbReference type="SAM" id="MobiDB-lite"/>
    </source>
</evidence>
<evidence type="ECO:0000256" key="2">
    <source>
        <dbReference type="SAM" id="Phobius"/>
    </source>
</evidence>
<name>A0A161PIY6_9BACI</name>
<feature type="compositionally biased region" description="Basic and acidic residues" evidence="1">
    <location>
        <begin position="267"/>
        <end position="276"/>
    </location>
</feature>
<feature type="transmembrane region" description="Helical" evidence="2">
    <location>
        <begin position="29"/>
        <end position="49"/>
    </location>
</feature>
<accession>A0A161PIY6</accession>
<dbReference type="CDD" id="cd12797">
    <property type="entry name" value="M23_peptidase"/>
    <property type="match status" value="1"/>
</dbReference>
<dbReference type="Gene3D" id="2.70.70.10">
    <property type="entry name" value="Glucose Permease (Domain IIA)"/>
    <property type="match status" value="1"/>
</dbReference>
<gene>
    <name evidence="4" type="ORF">AZF04_06710</name>
</gene>
<evidence type="ECO:0000313" key="5">
    <source>
        <dbReference type="Proteomes" id="UP000075806"/>
    </source>
</evidence>
<dbReference type="STRING" id="519424.AZF04_06710"/>
<dbReference type="Proteomes" id="UP000075806">
    <property type="component" value="Unassembled WGS sequence"/>
</dbReference>
<dbReference type="GO" id="GO:0004222">
    <property type="term" value="F:metalloendopeptidase activity"/>
    <property type="evidence" value="ECO:0007669"/>
    <property type="project" value="TreeGrafter"/>
</dbReference>
<proteinExistence type="predicted"/>
<keyword evidence="5" id="KW-1185">Reference proteome</keyword>
<reference evidence="4" key="1">
    <citation type="submission" date="2016-02" db="EMBL/GenBank/DDBJ databases">
        <title>Genome sequence of Bacillus trypoxylicola KCTC 13244(T).</title>
        <authorList>
            <person name="Jeong H."/>
            <person name="Park S.-H."/>
            <person name="Choi S.-K."/>
        </authorList>
    </citation>
    <scope>NUCLEOTIDE SEQUENCE [LARGE SCALE GENOMIC DNA]</scope>
    <source>
        <strain evidence="4">KCTC 13244</strain>
    </source>
</reference>
<feature type="region of interest" description="Disordered" evidence="1">
    <location>
        <begin position="242"/>
        <end position="309"/>
    </location>
</feature>
<protein>
    <recommendedName>
        <fullName evidence="3">M23ase beta-sheet core domain-containing protein</fullName>
    </recommendedName>
</protein>
<dbReference type="InterPro" id="IPR011055">
    <property type="entry name" value="Dup_hybrid_motif"/>
</dbReference>
<dbReference type="RefSeq" id="WP_061949040.1">
    <property type="nucleotide sequence ID" value="NZ_LTAO01000023.1"/>
</dbReference>
<dbReference type="PANTHER" id="PTHR21666:SF291">
    <property type="entry name" value="STAGE II SPORULATION PROTEIN Q"/>
    <property type="match status" value="1"/>
</dbReference>
<feature type="compositionally biased region" description="Basic and acidic residues" evidence="1">
    <location>
        <begin position="243"/>
        <end position="259"/>
    </location>
</feature>
<organism evidence="4 5">
    <name type="scientific">Alkalihalobacillus trypoxylicola</name>
    <dbReference type="NCBI Taxonomy" id="519424"/>
    <lineage>
        <taxon>Bacteria</taxon>
        <taxon>Bacillati</taxon>
        <taxon>Bacillota</taxon>
        <taxon>Bacilli</taxon>
        <taxon>Bacillales</taxon>
        <taxon>Bacillaceae</taxon>
        <taxon>Alkalihalobacillus</taxon>
    </lineage>
</organism>
<dbReference type="EMBL" id="LTAO01000023">
    <property type="protein sequence ID" value="KYG29211.1"/>
    <property type="molecule type" value="Genomic_DNA"/>
</dbReference>
<sequence>MREDENKRSSNQEKNSLSVNVKRLMRKRWAAPALYLVVAAGILSAVFFLQGENESTNPESQTEINDSGIGLNPFDEEAMEVTISNEVLEMPVSEDSEVEIVGPFYDTNGTLEDQQKALVFYDNMYYQNKGIDYARADGESFEVTAALSGTVVKAQKDALLGYVVELNHENGIVTHYHSLEGVSVSEGETVKQGESLGNAGRNMYNTDAGVHVHFELRNDGIPVNPTDLFKQPIDTLLDEEADNKEPADGEKEQPEKEESTNDALKQPADDKEQDEKEKEDEQENSDDEDTDNTENNEAIESIGEVSMAV</sequence>
<evidence type="ECO:0000313" key="4">
    <source>
        <dbReference type="EMBL" id="KYG29211.1"/>
    </source>
</evidence>
<feature type="domain" description="M23ase beta-sheet core" evidence="3">
    <location>
        <begin position="127"/>
        <end position="225"/>
    </location>
</feature>
<evidence type="ECO:0000259" key="3">
    <source>
        <dbReference type="Pfam" id="PF01551"/>
    </source>
</evidence>
<dbReference type="OrthoDB" id="2050153at2"/>
<keyword evidence="2" id="KW-1133">Transmembrane helix</keyword>
<keyword evidence="2" id="KW-0812">Transmembrane</keyword>
<dbReference type="AlphaFoldDB" id="A0A161PIY6"/>
<comment type="caution">
    <text evidence="4">The sequence shown here is derived from an EMBL/GenBank/DDBJ whole genome shotgun (WGS) entry which is preliminary data.</text>
</comment>